<protein>
    <submittedName>
        <fullName evidence="5">GntR family transcriptional regulator</fullName>
    </submittedName>
</protein>
<dbReference type="InterPro" id="IPR000524">
    <property type="entry name" value="Tscrpt_reg_HTH_GntR"/>
</dbReference>
<keyword evidence="2" id="KW-0238">DNA-binding</keyword>
<dbReference type="CDD" id="cd07377">
    <property type="entry name" value="WHTH_GntR"/>
    <property type="match status" value="1"/>
</dbReference>
<proteinExistence type="predicted"/>
<dbReference type="Gene3D" id="1.10.10.10">
    <property type="entry name" value="Winged helix-like DNA-binding domain superfamily/Winged helix DNA-binding domain"/>
    <property type="match status" value="1"/>
</dbReference>
<dbReference type="GO" id="GO:0003677">
    <property type="term" value="F:DNA binding"/>
    <property type="evidence" value="ECO:0007669"/>
    <property type="project" value="UniProtKB-KW"/>
</dbReference>
<evidence type="ECO:0000256" key="2">
    <source>
        <dbReference type="ARBA" id="ARBA00023125"/>
    </source>
</evidence>
<dbReference type="InterPro" id="IPR036390">
    <property type="entry name" value="WH_DNA-bd_sf"/>
</dbReference>
<dbReference type="PANTHER" id="PTHR38445:SF9">
    <property type="entry name" value="HTH-TYPE TRANSCRIPTIONAL REPRESSOR YTRA"/>
    <property type="match status" value="1"/>
</dbReference>
<dbReference type="PANTHER" id="PTHR38445">
    <property type="entry name" value="HTH-TYPE TRANSCRIPTIONAL REPRESSOR YTRA"/>
    <property type="match status" value="1"/>
</dbReference>
<dbReference type="PROSITE" id="PS50949">
    <property type="entry name" value="HTH_GNTR"/>
    <property type="match status" value="1"/>
</dbReference>
<dbReference type="EMBL" id="FNAK01000007">
    <property type="protein sequence ID" value="SDE47554.1"/>
    <property type="molecule type" value="Genomic_DNA"/>
</dbReference>
<evidence type="ECO:0000313" key="6">
    <source>
        <dbReference type="Proteomes" id="UP000183685"/>
    </source>
</evidence>
<accession>A0A1G7D7D3</accession>
<evidence type="ECO:0000313" key="5">
    <source>
        <dbReference type="EMBL" id="SDE47554.1"/>
    </source>
</evidence>
<evidence type="ECO:0000256" key="3">
    <source>
        <dbReference type="ARBA" id="ARBA00023163"/>
    </source>
</evidence>
<dbReference type="STRING" id="637679.GCA_001550055_02313"/>
<dbReference type="AlphaFoldDB" id="A0A1G7D7D3"/>
<dbReference type="SMART" id="SM00345">
    <property type="entry name" value="HTH_GNTR"/>
    <property type="match status" value="1"/>
</dbReference>
<dbReference type="Proteomes" id="UP000183685">
    <property type="component" value="Unassembled WGS sequence"/>
</dbReference>
<dbReference type="Pfam" id="PF00392">
    <property type="entry name" value="GntR"/>
    <property type="match status" value="1"/>
</dbReference>
<gene>
    <name evidence="5" type="ORF">SAMN04488071_2992</name>
</gene>
<keyword evidence="6" id="KW-1185">Reference proteome</keyword>
<keyword evidence="1" id="KW-0805">Transcription regulation</keyword>
<dbReference type="RefSeq" id="WP_068305156.1">
    <property type="nucleotide sequence ID" value="NZ_DAIOMO010000006.1"/>
</dbReference>
<evidence type="ECO:0000259" key="4">
    <source>
        <dbReference type="PROSITE" id="PS50949"/>
    </source>
</evidence>
<evidence type="ECO:0000256" key="1">
    <source>
        <dbReference type="ARBA" id="ARBA00023015"/>
    </source>
</evidence>
<dbReference type="InterPro" id="IPR036388">
    <property type="entry name" value="WH-like_DNA-bd_sf"/>
</dbReference>
<dbReference type="SUPFAM" id="SSF46785">
    <property type="entry name" value="Winged helix' DNA-binding domain"/>
    <property type="match status" value="1"/>
</dbReference>
<feature type="domain" description="HTH gntR-type" evidence="4">
    <location>
        <begin position="17"/>
        <end position="85"/>
    </location>
</feature>
<organism evidence="5 6">
    <name type="scientific">Kordiimonas lacus</name>
    <dbReference type="NCBI Taxonomy" id="637679"/>
    <lineage>
        <taxon>Bacteria</taxon>
        <taxon>Pseudomonadati</taxon>
        <taxon>Pseudomonadota</taxon>
        <taxon>Alphaproteobacteria</taxon>
        <taxon>Kordiimonadales</taxon>
        <taxon>Kordiimonadaceae</taxon>
        <taxon>Kordiimonas</taxon>
    </lineage>
</organism>
<name>A0A1G7D7D3_9PROT</name>
<keyword evidence="3" id="KW-0804">Transcription</keyword>
<dbReference type="GO" id="GO:0003700">
    <property type="term" value="F:DNA-binding transcription factor activity"/>
    <property type="evidence" value="ECO:0007669"/>
    <property type="project" value="InterPro"/>
</dbReference>
<sequence>MTGVTNLSIQIVTGDSRPIFKQIVDGIRMEVAKGSLPPGAKLPSVRGLAMQLMINANTVAKAYGELTALGLVEARQGLGLFVTEPRQLLSDEEQQKRLDAAVGAFINEVAYLSYDSEHIIKAVQDALTSLGGKAGKNSDEG</sequence>
<reference evidence="5 6" key="1">
    <citation type="submission" date="2016-10" db="EMBL/GenBank/DDBJ databases">
        <authorList>
            <person name="de Groot N.N."/>
        </authorList>
    </citation>
    <scope>NUCLEOTIDE SEQUENCE [LARGE SCALE GENOMIC DNA]</scope>
    <source>
        <strain evidence="5 6">CGMCC 1.9109</strain>
    </source>
</reference>